<proteinExistence type="predicted"/>
<dbReference type="Proteomes" id="UP000249696">
    <property type="component" value="Unassembled WGS sequence"/>
</dbReference>
<accession>A0A327R4U1</accession>
<dbReference type="EMBL" id="QLLN01000004">
    <property type="protein sequence ID" value="RAJ11701.1"/>
    <property type="molecule type" value="Genomic_DNA"/>
</dbReference>
<evidence type="ECO:0000256" key="1">
    <source>
        <dbReference type="SAM" id="SignalP"/>
    </source>
</evidence>
<dbReference type="OrthoDB" id="1122048at2"/>
<comment type="caution">
    <text evidence="2">The sequence shown here is derived from an EMBL/GenBank/DDBJ whole genome shotgun (WGS) entry which is preliminary data.</text>
</comment>
<organism evidence="2 3">
    <name type="scientific">Arenibacter echinorum</name>
    <dbReference type="NCBI Taxonomy" id="440515"/>
    <lineage>
        <taxon>Bacteria</taxon>
        <taxon>Pseudomonadati</taxon>
        <taxon>Bacteroidota</taxon>
        <taxon>Flavobacteriia</taxon>
        <taxon>Flavobacteriales</taxon>
        <taxon>Flavobacteriaceae</taxon>
        <taxon>Arenibacter</taxon>
    </lineage>
</organism>
<protein>
    <recommendedName>
        <fullName evidence="4">Secreted protein (Por secretion system target)</fullName>
    </recommendedName>
</protein>
<evidence type="ECO:0008006" key="4">
    <source>
        <dbReference type="Google" id="ProtNLM"/>
    </source>
</evidence>
<sequence>MKKFLKSIAVMALMLITMTSMANNPKISLTSGIDSKSLIFEMDALSMESKIRMTDQNSQTIYSENILNANYSKRFNLKDLEIGTYNFIIENPISSLVYTFVIDNNEIKIENKEEYTAKPIFRIAGNKISINLFNGNQQKVDIEILNSSSDIVFQESTKGELIIGKVINFEKAIKGNYTIIVTNGKETYYQNIVIG</sequence>
<dbReference type="AlphaFoldDB" id="A0A327R4U1"/>
<gene>
    <name evidence="2" type="ORF">LV92_02633</name>
</gene>
<evidence type="ECO:0000313" key="2">
    <source>
        <dbReference type="EMBL" id="RAJ11701.1"/>
    </source>
</evidence>
<feature type="signal peptide" evidence="1">
    <location>
        <begin position="1"/>
        <end position="22"/>
    </location>
</feature>
<reference evidence="2 3" key="1">
    <citation type="submission" date="2018-06" db="EMBL/GenBank/DDBJ databases">
        <title>Genomic Encyclopedia of Archaeal and Bacterial Type Strains, Phase II (KMG-II): from individual species to whole genera.</title>
        <authorList>
            <person name="Goeker M."/>
        </authorList>
    </citation>
    <scope>NUCLEOTIDE SEQUENCE [LARGE SCALE GENOMIC DNA]</scope>
    <source>
        <strain evidence="2 3">DSM 23522</strain>
    </source>
</reference>
<evidence type="ECO:0000313" key="3">
    <source>
        <dbReference type="Proteomes" id="UP000249696"/>
    </source>
</evidence>
<feature type="chain" id="PRO_5016463139" description="Secreted protein (Por secretion system target)" evidence="1">
    <location>
        <begin position="23"/>
        <end position="195"/>
    </location>
</feature>
<name>A0A327R4U1_9FLAO</name>
<keyword evidence="1" id="KW-0732">Signal</keyword>
<dbReference type="RefSeq" id="WP_111624066.1">
    <property type="nucleotide sequence ID" value="NZ_QLLN01000004.1"/>
</dbReference>
<keyword evidence="3" id="KW-1185">Reference proteome</keyword>